<gene>
    <name evidence="1" type="ORF">AKJ08_1172</name>
</gene>
<dbReference type="STRING" id="1391653.AKJ08_1172"/>
<evidence type="ECO:0000313" key="1">
    <source>
        <dbReference type="EMBL" id="AKU90785.1"/>
    </source>
</evidence>
<dbReference type="EMBL" id="CP012332">
    <property type="protein sequence ID" value="AKU90785.1"/>
    <property type="molecule type" value="Genomic_DNA"/>
</dbReference>
<organism evidence="1 2">
    <name type="scientific">Vulgatibacter incomptus</name>
    <dbReference type="NCBI Taxonomy" id="1391653"/>
    <lineage>
        <taxon>Bacteria</taxon>
        <taxon>Pseudomonadati</taxon>
        <taxon>Myxococcota</taxon>
        <taxon>Myxococcia</taxon>
        <taxon>Myxococcales</taxon>
        <taxon>Cystobacterineae</taxon>
        <taxon>Vulgatibacteraceae</taxon>
        <taxon>Vulgatibacter</taxon>
    </lineage>
</organism>
<name>A0A0K1PB87_9BACT</name>
<keyword evidence="2" id="KW-1185">Reference proteome</keyword>
<sequence length="229" mass="24099">MTRVVAAAVAVWLSSTGCITGMARVGAEALRSGDHDVDRIVDRKGDWVTIETSRENRENRFGLVLGANLGPSIVEHPEGSAKVAMGGSVYTQAMVGFDDGYALGLGVGYSNSKGDRDGEIASQSGWFFDVRGSLALSDELAVHAGVGPFWSSYSITADGEDTPRFESESASVGLRGVAGLTLIFLTLDESSFGLRLEASHAIGSKLDYAGKSFVPTASQAGLQLIWLSM</sequence>
<evidence type="ECO:0000313" key="2">
    <source>
        <dbReference type="Proteomes" id="UP000055590"/>
    </source>
</evidence>
<dbReference type="Proteomes" id="UP000055590">
    <property type="component" value="Chromosome"/>
</dbReference>
<reference evidence="1 2" key="1">
    <citation type="submission" date="2015-08" db="EMBL/GenBank/DDBJ databases">
        <authorList>
            <person name="Babu N.S."/>
            <person name="Beckwith C.J."/>
            <person name="Beseler K.G."/>
            <person name="Brison A."/>
            <person name="Carone J.V."/>
            <person name="Caskin T.P."/>
            <person name="Diamond M."/>
            <person name="Durham M.E."/>
            <person name="Foxe J.M."/>
            <person name="Go M."/>
            <person name="Henderson B.A."/>
            <person name="Jones I.B."/>
            <person name="McGettigan J.A."/>
            <person name="Micheletti S.J."/>
            <person name="Nasrallah M.E."/>
            <person name="Ortiz D."/>
            <person name="Piller C.R."/>
            <person name="Privatt S.R."/>
            <person name="Schneider S.L."/>
            <person name="Sharp S."/>
            <person name="Smith T.C."/>
            <person name="Stanton J.D."/>
            <person name="Ullery H.E."/>
            <person name="Wilson R.J."/>
            <person name="Serrano M.G."/>
            <person name="Buck G."/>
            <person name="Lee V."/>
            <person name="Wang Y."/>
            <person name="Carvalho R."/>
            <person name="Voegtly L."/>
            <person name="Shi R."/>
            <person name="Duckworth R."/>
            <person name="Johnson A."/>
            <person name="Loviza R."/>
            <person name="Walstead R."/>
            <person name="Shah Z."/>
            <person name="Kiflezghi M."/>
            <person name="Wade K."/>
            <person name="Ball S.L."/>
            <person name="Bradley K.W."/>
            <person name="Asai D.J."/>
            <person name="Bowman C.A."/>
            <person name="Russell D.A."/>
            <person name="Pope W.H."/>
            <person name="Jacobs-Sera D."/>
            <person name="Hendrix R.W."/>
            <person name="Hatfull G.F."/>
        </authorList>
    </citation>
    <scope>NUCLEOTIDE SEQUENCE [LARGE SCALE GENOMIC DNA]</scope>
    <source>
        <strain evidence="1 2">DSM 27710</strain>
    </source>
</reference>
<protein>
    <submittedName>
        <fullName evidence="1">Uncharacterized protein</fullName>
    </submittedName>
</protein>
<proteinExistence type="predicted"/>
<dbReference type="RefSeq" id="WP_050725187.1">
    <property type="nucleotide sequence ID" value="NZ_CP012332.1"/>
</dbReference>
<dbReference type="PROSITE" id="PS51257">
    <property type="entry name" value="PROKAR_LIPOPROTEIN"/>
    <property type="match status" value="1"/>
</dbReference>
<dbReference type="KEGG" id="vin:AKJ08_1172"/>
<dbReference type="AlphaFoldDB" id="A0A0K1PB87"/>
<accession>A0A0K1PB87</accession>